<dbReference type="GeneTree" id="ENSGT00950000182944"/>
<dbReference type="FunFam" id="2.120.10.10:FF:000003">
    <property type="entry name" value="Neuraminidase 1"/>
    <property type="match status" value="1"/>
</dbReference>
<evidence type="ECO:0000256" key="4">
    <source>
        <dbReference type="ARBA" id="ARBA00004236"/>
    </source>
</evidence>
<evidence type="ECO:0000256" key="10">
    <source>
        <dbReference type="ARBA" id="ARBA00022729"/>
    </source>
</evidence>
<evidence type="ECO:0000256" key="20">
    <source>
        <dbReference type="ARBA" id="ARBA00023329"/>
    </source>
</evidence>
<dbReference type="GO" id="GO:0004308">
    <property type="term" value="F:exo-alpha-sialidase activity"/>
    <property type="evidence" value="ECO:0007669"/>
    <property type="project" value="UniProtKB-EC"/>
</dbReference>
<evidence type="ECO:0000256" key="2">
    <source>
        <dbReference type="ARBA" id="ARBA00004207"/>
    </source>
</evidence>
<accession>A0A3P8VW92</accession>
<dbReference type="InterPro" id="IPR011040">
    <property type="entry name" value="Sialidase"/>
</dbReference>
<evidence type="ECO:0000313" key="29">
    <source>
        <dbReference type="Proteomes" id="UP000265120"/>
    </source>
</evidence>
<keyword evidence="19" id="KW-0326">Glycosidase</keyword>
<evidence type="ECO:0000256" key="12">
    <source>
        <dbReference type="ARBA" id="ARBA00022801"/>
    </source>
</evidence>
<dbReference type="OrthoDB" id="2739686at2759"/>
<evidence type="ECO:0000256" key="19">
    <source>
        <dbReference type="ARBA" id="ARBA00023295"/>
    </source>
</evidence>
<comment type="subunit">
    <text evidence="22">Interacts with cathepsin A (protective protein), beta-galactosidase and N-acetylgalactosamine-6-sulfate sulfatase in a multienzyme complex.</text>
</comment>
<evidence type="ECO:0000256" key="16">
    <source>
        <dbReference type="ARBA" id="ARBA00023180"/>
    </source>
</evidence>
<reference evidence="28 29" key="1">
    <citation type="journal article" date="2014" name="Nat. Genet.">
        <title>Whole-genome sequence of a flatfish provides insights into ZW sex chromosome evolution and adaptation to a benthic lifestyle.</title>
        <authorList>
            <person name="Chen S."/>
            <person name="Zhang G."/>
            <person name="Shao C."/>
            <person name="Huang Q."/>
            <person name="Liu G."/>
            <person name="Zhang P."/>
            <person name="Song W."/>
            <person name="An N."/>
            <person name="Chalopin D."/>
            <person name="Volff J.N."/>
            <person name="Hong Y."/>
            <person name="Li Q."/>
            <person name="Sha Z."/>
            <person name="Zhou H."/>
            <person name="Xie M."/>
            <person name="Yu Q."/>
            <person name="Liu Y."/>
            <person name="Xiang H."/>
            <person name="Wang N."/>
            <person name="Wu K."/>
            <person name="Yang C."/>
            <person name="Zhou Q."/>
            <person name="Liao X."/>
            <person name="Yang L."/>
            <person name="Hu Q."/>
            <person name="Zhang J."/>
            <person name="Meng L."/>
            <person name="Jin L."/>
            <person name="Tian Y."/>
            <person name="Lian J."/>
            <person name="Yang J."/>
            <person name="Miao G."/>
            <person name="Liu S."/>
            <person name="Liang Z."/>
            <person name="Yan F."/>
            <person name="Li Y."/>
            <person name="Sun B."/>
            <person name="Zhang H."/>
            <person name="Zhang J."/>
            <person name="Zhu Y."/>
            <person name="Du M."/>
            <person name="Zhao Y."/>
            <person name="Schartl M."/>
            <person name="Tang Q."/>
            <person name="Wang J."/>
        </authorList>
    </citation>
    <scope>NUCLEOTIDE SEQUENCE</scope>
</reference>
<evidence type="ECO:0000256" key="24">
    <source>
        <dbReference type="ARBA" id="ARBA00041332"/>
    </source>
</evidence>
<keyword evidence="16" id="KW-0325">Glycoprotein</keyword>
<dbReference type="GO" id="GO:0046850">
    <property type="term" value="P:regulation of bone remodeling"/>
    <property type="evidence" value="ECO:0007669"/>
    <property type="project" value="Ensembl"/>
</dbReference>
<evidence type="ECO:0000256" key="25">
    <source>
        <dbReference type="ARBA" id="ARBA00041413"/>
    </source>
</evidence>
<keyword evidence="12" id="KW-0378">Hydrolase</keyword>
<keyword evidence="13" id="KW-0442">Lipid degradation</keyword>
<evidence type="ECO:0000256" key="15">
    <source>
        <dbReference type="ARBA" id="ARBA00023136"/>
    </source>
</evidence>
<dbReference type="KEGG" id="csem:103394063"/>
<comment type="subcellular location">
    <subcellularLocation>
        <location evidence="4">Cell membrane</location>
    </subcellularLocation>
    <subcellularLocation>
        <location evidence="5">Cytoplasmic vesicle</location>
    </subcellularLocation>
    <subcellularLocation>
        <location evidence="3">Lysosome lumen</location>
    </subcellularLocation>
    <subcellularLocation>
        <location evidence="2">Lysosome membrane</location>
        <topology evidence="2">Peripheral membrane protein</topology>
        <orientation evidence="2">Lumenal side</orientation>
    </subcellularLocation>
</comment>
<comment type="similarity">
    <text evidence="6">Belongs to the glycosyl hydrolase 33 family.</text>
</comment>
<evidence type="ECO:0000256" key="17">
    <source>
        <dbReference type="ARBA" id="ARBA00023228"/>
    </source>
</evidence>
<dbReference type="GO" id="GO:0031410">
    <property type="term" value="C:cytoplasmic vesicle"/>
    <property type="evidence" value="ECO:0007669"/>
    <property type="project" value="UniProtKB-SubCell"/>
</dbReference>
<evidence type="ECO:0000256" key="5">
    <source>
        <dbReference type="ARBA" id="ARBA00004541"/>
    </source>
</evidence>
<dbReference type="GO" id="GO:0048742">
    <property type="term" value="P:regulation of skeletal muscle fiber development"/>
    <property type="evidence" value="ECO:0007669"/>
    <property type="project" value="Ensembl"/>
</dbReference>
<evidence type="ECO:0000256" key="23">
    <source>
        <dbReference type="ARBA" id="ARBA00040509"/>
    </source>
</evidence>
<dbReference type="GeneID" id="103394063"/>
<dbReference type="SUPFAM" id="SSF50939">
    <property type="entry name" value="Sialidases"/>
    <property type="match status" value="1"/>
</dbReference>
<dbReference type="STRING" id="244447.ENSCSEP00000017591"/>
<keyword evidence="17" id="KW-0458">Lysosome</keyword>
<dbReference type="PANTHER" id="PTHR10628:SF25">
    <property type="entry name" value="SIALIDASE-1"/>
    <property type="match status" value="1"/>
</dbReference>
<organism evidence="28 29">
    <name type="scientific">Cynoglossus semilaevis</name>
    <name type="common">Tongue sole</name>
    <dbReference type="NCBI Taxonomy" id="244447"/>
    <lineage>
        <taxon>Eukaryota</taxon>
        <taxon>Metazoa</taxon>
        <taxon>Chordata</taxon>
        <taxon>Craniata</taxon>
        <taxon>Vertebrata</taxon>
        <taxon>Euteleostomi</taxon>
        <taxon>Actinopterygii</taxon>
        <taxon>Neopterygii</taxon>
        <taxon>Teleostei</taxon>
        <taxon>Neoteleostei</taxon>
        <taxon>Acanthomorphata</taxon>
        <taxon>Carangaria</taxon>
        <taxon>Pleuronectiformes</taxon>
        <taxon>Pleuronectoidei</taxon>
        <taxon>Cynoglossidae</taxon>
        <taxon>Cynoglossinae</taxon>
        <taxon>Cynoglossus</taxon>
    </lineage>
</organism>
<dbReference type="PANTHER" id="PTHR10628">
    <property type="entry name" value="SIALIDASE"/>
    <property type="match status" value="1"/>
</dbReference>
<comment type="catalytic activity">
    <reaction evidence="1">
        <text>Hydrolysis of alpha-(2-&gt;3)-, alpha-(2-&gt;6)-, alpha-(2-&gt;8)- glycosidic linkages of terminal sialic acid residues in oligosaccharides, glycoproteins, glycolipids, colominic acid and synthetic substrates.</text>
        <dbReference type="EC" id="3.2.1.18"/>
    </reaction>
</comment>
<protein>
    <recommendedName>
        <fullName evidence="23">Sialidase-1</fullName>
        <ecNumber evidence="7">3.2.1.18</ecNumber>
    </recommendedName>
    <alternativeName>
        <fullName evidence="25">Lysosomal sialidase</fullName>
    </alternativeName>
    <alternativeName>
        <fullName evidence="24">N-acetyl-alpha-neuraminidase 1</fullName>
    </alternativeName>
</protein>
<evidence type="ECO:0000256" key="1">
    <source>
        <dbReference type="ARBA" id="ARBA00000427"/>
    </source>
</evidence>
<keyword evidence="15" id="KW-0472">Membrane</keyword>
<evidence type="ECO:0000256" key="26">
    <source>
        <dbReference type="SAM" id="SignalP"/>
    </source>
</evidence>
<dbReference type="EC" id="3.2.1.18" evidence="7"/>
<dbReference type="GO" id="GO:0043202">
    <property type="term" value="C:lysosomal lumen"/>
    <property type="evidence" value="ECO:0007669"/>
    <property type="project" value="UniProtKB-SubCell"/>
</dbReference>
<dbReference type="Gene3D" id="2.120.10.10">
    <property type="match status" value="1"/>
</dbReference>
<evidence type="ECO:0000256" key="11">
    <source>
        <dbReference type="ARBA" id="ARBA00022737"/>
    </source>
</evidence>
<dbReference type="RefSeq" id="XP_008329418.1">
    <property type="nucleotide sequence ID" value="XM_008331196.2"/>
</dbReference>
<dbReference type="GO" id="GO:0009313">
    <property type="term" value="P:oligosaccharide catabolic process"/>
    <property type="evidence" value="ECO:0007669"/>
    <property type="project" value="TreeGrafter"/>
</dbReference>
<dbReference type="Pfam" id="PF13088">
    <property type="entry name" value="BNR_2"/>
    <property type="match status" value="1"/>
</dbReference>
<evidence type="ECO:0000256" key="7">
    <source>
        <dbReference type="ARBA" id="ARBA00012733"/>
    </source>
</evidence>
<dbReference type="GO" id="GO:0006689">
    <property type="term" value="P:ganglioside catabolic process"/>
    <property type="evidence" value="ECO:0007669"/>
    <property type="project" value="TreeGrafter"/>
</dbReference>
<keyword evidence="18" id="KW-0119">Carbohydrate metabolism</keyword>
<dbReference type="AlphaFoldDB" id="A0A3P8VW92"/>
<dbReference type="CDD" id="cd15482">
    <property type="entry name" value="Sialidase_non-viral"/>
    <property type="match status" value="1"/>
</dbReference>
<evidence type="ECO:0000256" key="13">
    <source>
        <dbReference type="ARBA" id="ARBA00022963"/>
    </source>
</evidence>
<evidence type="ECO:0000256" key="3">
    <source>
        <dbReference type="ARBA" id="ARBA00004227"/>
    </source>
</evidence>
<evidence type="ECO:0000256" key="18">
    <source>
        <dbReference type="ARBA" id="ARBA00023277"/>
    </source>
</evidence>
<feature type="signal peptide" evidence="26">
    <location>
        <begin position="1"/>
        <end position="28"/>
    </location>
</feature>
<dbReference type="GO" id="GO:0005886">
    <property type="term" value="C:plasma membrane"/>
    <property type="evidence" value="ECO:0007669"/>
    <property type="project" value="UniProtKB-SubCell"/>
</dbReference>
<name>A0A3P8VW92_CYNSE</name>
<comment type="function">
    <text evidence="21">Catalyzes the removal of sialic acid (N-acetylneuraminic acid) moieties from glycoproteins and glycolipids. To be active, it is strictly dependent on its presence in the multienzyme complex. Appears to have a preference for alpha 2-3 and alpha 2-6 sialyl linkage.</text>
</comment>
<keyword evidence="29" id="KW-1185">Reference proteome</keyword>
<evidence type="ECO:0000256" key="8">
    <source>
        <dbReference type="ARBA" id="ARBA00022475"/>
    </source>
</evidence>
<keyword evidence="9" id="KW-0597">Phosphoprotein</keyword>
<dbReference type="Ensembl" id="ENSCSET00000017810.1">
    <property type="protein sequence ID" value="ENSCSEP00000017591.1"/>
    <property type="gene ID" value="ENSCSEG00000011291.1"/>
</dbReference>
<keyword evidence="14" id="KW-0443">Lipid metabolism</keyword>
<dbReference type="InParanoid" id="A0A3P8VW92"/>
<dbReference type="InterPro" id="IPR036278">
    <property type="entry name" value="Sialidase_sf"/>
</dbReference>
<feature type="chain" id="PRO_5018338503" description="Sialidase-1" evidence="26">
    <location>
        <begin position="29"/>
        <end position="387"/>
    </location>
</feature>
<evidence type="ECO:0000256" key="9">
    <source>
        <dbReference type="ARBA" id="ARBA00022553"/>
    </source>
</evidence>
<evidence type="ECO:0000313" key="28">
    <source>
        <dbReference type="Ensembl" id="ENSCSEP00000017591.1"/>
    </source>
</evidence>
<evidence type="ECO:0000256" key="22">
    <source>
        <dbReference type="ARBA" id="ARBA00038519"/>
    </source>
</evidence>
<dbReference type="InterPro" id="IPR026856">
    <property type="entry name" value="Sialidase_fam"/>
</dbReference>
<evidence type="ECO:0000256" key="6">
    <source>
        <dbReference type="ARBA" id="ARBA00009348"/>
    </source>
</evidence>
<reference evidence="28" key="2">
    <citation type="submission" date="2025-08" db="UniProtKB">
        <authorList>
            <consortium name="Ensembl"/>
        </authorList>
    </citation>
    <scope>IDENTIFICATION</scope>
</reference>
<evidence type="ECO:0000259" key="27">
    <source>
        <dbReference type="Pfam" id="PF13088"/>
    </source>
</evidence>
<dbReference type="FunCoup" id="A0A3P8VW92">
    <property type="interactions" value="111"/>
</dbReference>
<feature type="domain" description="Sialidase" evidence="27">
    <location>
        <begin position="63"/>
        <end position="355"/>
    </location>
</feature>
<keyword evidence="11" id="KW-0677">Repeat</keyword>
<dbReference type="OMA" id="IRSYDAC"/>
<dbReference type="CTD" id="4758"/>
<keyword evidence="8" id="KW-1003">Cell membrane</keyword>
<dbReference type="Proteomes" id="UP000265120">
    <property type="component" value="Chromosome 18"/>
</dbReference>
<evidence type="ECO:0000256" key="14">
    <source>
        <dbReference type="ARBA" id="ARBA00023098"/>
    </source>
</evidence>
<dbReference type="GO" id="GO:0005765">
    <property type="term" value="C:lysosomal membrane"/>
    <property type="evidence" value="ECO:0007669"/>
    <property type="project" value="UniProtKB-SubCell"/>
</dbReference>
<keyword evidence="10 26" id="KW-0732">Signal</keyword>
<reference evidence="28" key="3">
    <citation type="submission" date="2025-09" db="UniProtKB">
        <authorList>
            <consortium name="Ensembl"/>
        </authorList>
    </citation>
    <scope>IDENTIFICATION</scope>
</reference>
<keyword evidence="20" id="KW-0968">Cytoplasmic vesicle</keyword>
<evidence type="ECO:0000256" key="21">
    <source>
        <dbReference type="ARBA" id="ARBA00037235"/>
    </source>
</evidence>
<sequence>METGCRTAVLSVILSIVVFVRVCRNSLAEIDPVVVEELLLWEKEGMGEVNTYRIPLLTSTPNGNLLAIVEARKMNSDDAGSKFIAQRRSTDRGATWSPSSFIIDDVTSPDGLNLGSVVVDHEKNVIFLIYTLCFHFNKCSTSSVMMIESKNDGLSWSEPRNLSLQLGVEAFAPGPGFGIQKRYDPGKGRLVVCGHGTIEDDGVFCILSDDHGITWYKGEPLRSIPYHHKKKTLDFIPDEPQLVEMLDGSIIVNARNQYKYHCKCRVIVRSLDGGLTLPIEELYFDETLIDPSVAAGLLQKEGVLYFTNPSNTNSRENLTLRWSLNNGESWKNKTVQIWPGPSCYSCITSMDTGFIQDKKYIYVIYEKGQKNCDETISFVKIRLYAGH</sequence>
<proteinExistence type="inferred from homology"/>